<organism evidence="1 2">
    <name type="scientific">Micromonospora eburnea</name>
    <dbReference type="NCBI Taxonomy" id="227316"/>
    <lineage>
        <taxon>Bacteria</taxon>
        <taxon>Bacillati</taxon>
        <taxon>Actinomycetota</taxon>
        <taxon>Actinomycetes</taxon>
        <taxon>Micromonosporales</taxon>
        <taxon>Micromonosporaceae</taxon>
        <taxon>Micromonospora</taxon>
    </lineage>
</organism>
<dbReference type="Proteomes" id="UP000199696">
    <property type="component" value="Unassembled WGS sequence"/>
</dbReference>
<dbReference type="EMBL" id="FMHY01000002">
    <property type="protein sequence ID" value="SCL55428.1"/>
    <property type="molecule type" value="Genomic_DNA"/>
</dbReference>
<keyword evidence="2" id="KW-1185">Reference proteome</keyword>
<dbReference type="RefSeq" id="WP_377592989.1">
    <property type="nucleotide sequence ID" value="NZ_FMHY01000002.1"/>
</dbReference>
<proteinExistence type="predicted"/>
<dbReference type="AlphaFoldDB" id="A0A1C6UN72"/>
<evidence type="ECO:0000313" key="2">
    <source>
        <dbReference type="Proteomes" id="UP000199696"/>
    </source>
</evidence>
<protein>
    <submittedName>
        <fullName evidence="1">Uncharacterized protein</fullName>
    </submittedName>
</protein>
<gene>
    <name evidence="1" type="ORF">GA0070604_3201</name>
</gene>
<accession>A0A1C6UN72</accession>
<dbReference type="STRING" id="227316.GA0070604_3201"/>
<reference evidence="2" key="1">
    <citation type="submission" date="2016-06" db="EMBL/GenBank/DDBJ databases">
        <authorList>
            <person name="Varghese N."/>
            <person name="Submissions Spin"/>
        </authorList>
    </citation>
    <scope>NUCLEOTIDE SEQUENCE [LARGE SCALE GENOMIC DNA]</scope>
    <source>
        <strain evidence="2">DSM 44814</strain>
    </source>
</reference>
<sequence>MAPATGRNFLRGAHAAAYGLELMGREREWSRPARRVRRGRAGLLFGGLGLGLCLIGVAGLALWNVQVLWRADRPVRETADNFLHEVAAGETDRAYDKLCRQARGKWSAVGFGSWVRTPPQVRGYEITDVSVATQRGVPHARVTVRLTRDGGASEDRTLPIVQEDGRWRICGDPF</sequence>
<name>A0A1C6UN72_9ACTN</name>
<evidence type="ECO:0000313" key="1">
    <source>
        <dbReference type="EMBL" id="SCL55428.1"/>
    </source>
</evidence>